<dbReference type="EMBL" id="CP000479">
    <property type="protein sequence ID" value="ABK65953.1"/>
    <property type="molecule type" value="Genomic_DNA"/>
</dbReference>
<organism evidence="2 3">
    <name type="scientific">Mycobacterium avium (strain 104)</name>
    <dbReference type="NCBI Taxonomy" id="243243"/>
    <lineage>
        <taxon>Bacteria</taxon>
        <taxon>Bacillati</taxon>
        <taxon>Actinomycetota</taxon>
        <taxon>Actinomycetes</taxon>
        <taxon>Mycobacteriales</taxon>
        <taxon>Mycobacteriaceae</taxon>
        <taxon>Mycobacterium</taxon>
        <taxon>Mycobacterium avium complex (MAC)</taxon>
    </lineage>
</organism>
<dbReference type="KEGG" id="mav:MAV_3951"/>
<dbReference type="AlphaFoldDB" id="A0A0H2ZU17"/>
<keyword evidence="1" id="KW-1133">Transmembrane helix</keyword>
<keyword evidence="1" id="KW-0812">Transmembrane</keyword>
<evidence type="ECO:0000313" key="3">
    <source>
        <dbReference type="Proteomes" id="UP000001574"/>
    </source>
</evidence>
<evidence type="ECO:0000313" key="2">
    <source>
        <dbReference type="EMBL" id="ABK65953.1"/>
    </source>
</evidence>
<protein>
    <submittedName>
        <fullName evidence="2">Uncharacterized protein</fullName>
    </submittedName>
</protein>
<feature type="transmembrane region" description="Helical" evidence="1">
    <location>
        <begin position="9"/>
        <end position="29"/>
    </location>
</feature>
<keyword evidence="1" id="KW-0472">Membrane</keyword>
<feature type="transmembrane region" description="Helical" evidence="1">
    <location>
        <begin position="35"/>
        <end position="53"/>
    </location>
</feature>
<reference evidence="2 3" key="1">
    <citation type="submission" date="2006-10" db="EMBL/GenBank/DDBJ databases">
        <authorList>
            <person name="Fleischmann R.D."/>
            <person name="Dodson R.J."/>
            <person name="Haft D.H."/>
            <person name="Merkel J.S."/>
            <person name="Nelson W.C."/>
            <person name="Fraser C.M."/>
        </authorList>
    </citation>
    <scope>NUCLEOTIDE SEQUENCE [LARGE SCALE GENOMIC DNA]</scope>
    <source>
        <strain evidence="2 3">104</strain>
    </source>
</reference>
<name>A0A0H2ZU17_MYCA1</name>
<evidence type="ECO:0000256" key="1">
    <source>
        <dbReference type="SAM" id="Phobius"/>
    </source>
</evidence>
<dbReference type="Proteomes" id="UP000001574">
    <property type="component" value="Chromosome"/>
</dbReference>
<accession>A0A0H2ZU17</accession>
<dbReference type="RefSeq" id="WP_003874905.1">
    <property type="nucleotide sequence ID" value="NC_008595.1"/>
</dbReference>
<gene>
    <name evidence="2" type="ordered locus">MAV_3951</name>
</gene>
<sequence>MSTDKINRGILLAMVAIGAGAYGLLYGHASALFKLLVPVALIVLLGLVVRDVIKDRAGNDE</sequence>
<dbReference type="HOGENOM" id="CLU_2991941_0_0_11"/>
<proteinExistence type="predicted"/>